<accession>A0A1H9FJ09</accession>
<dbReference type="Proteomes" id="UP000199496">
    <property type="component" value="Unassembled WGS sequence"/>
</dbReference>
<dbReference type="STRING" id="867345.SAMN05421693_1278"/>
<dbReference type="InterPro" id="IPR025500">
    <property type="entry name" value="DUF4390"/>
</dbReference>
<dbReference type="AlphaFoldDB" id="A0A1H9FJ09"/>
<evidence type="ECO:0000313" key="1">
    <source>
        <dbReference type="EMBL" id="SEQ37877.1"/>
    </source>
</evidence>
<sequence length="190" mass="22156">MPRRPPSSSLILLLAWLLIWPPTTVAGEDHPLRVRWAGTELVGGVYLLNADIDYQLTRKLDEALHNGVRLTFEVQIQITRGRDWLWDASVAELIQRYRVEHHALSRLYIVTHLNTGVQRAFYRLESALYNLGHLRDLPLLDAPLLDPTQDYGIRLRTRLRAQDLPLPLRARAYVSREWSPVSEWYSWSLR</sequence>
<name>A0A1H9FJ09_9GAMM</name>
<protein>
    <recommendedName>
        <fullName evidence="3">DUF4390 domain-containing protein</fullName>
    </recommendedName>
</protein>
<dbReference type="Pfam" id="PF14334">
    <property type="entry name" value="DUF4390"/>
    <property type="match status" value="1"/>
</dbReference>
<dbReference type="RefSeq" id="WP_238375966.1">
    <property type="nucleotide sequence ID" value="NZ_FOFO01000027.1"/>
</dbReference>
<gene>
    <name evidence="1" type="ORF">SAMN05421693_1278</name>
</gene>
<evidence type="ECO:0008006" key="3">
    <source>
        <dbReference type="Google" id="ProtNLM"/>
    </source>
</evidence>
<evidence type="ECO:0000313" key="2">
    <source>
        <dbReference type="Proteomes" id="UP000199496"/>
    </source>
</evidence>
<reference evidence="1 2" key="1">
    <citation type="submission" date="2016-10" db="EMBL/GenBank/DDBJ databases">
        <authorList>
            <person name="de Groot N.N."/>
        </authorList>
    </citation>
    <scope>NUCLEOTIDE SEQUENCE [LARGE SCALE GENOMIC DNA]</scope>
    <source>
        <strain evidence="1 2">B7-7</strain>
    </source>
</reference>
<keyword evidence="2" id="KW-1185">Reference proteome</keyword>
<dbReference type="EMBL" id="FOFO01000027">
    <property type="protein sequence ID" value="SEQ37877.1"/>
    <property type="molecule type" value="Genomic_DNA"/>
</dbReference>
<proteinExistence type="predicted"/>
<organism evidence="1 2">
    <name type="scientific">Ectothiorhodospira magna</name>
    <dbReference type="NCBI Taxonomy" id="867345"/>
    <lineage>
        <taxon>Bacteria</taxon>
        <taxon>Pseudomonadati</taxon>
        <taxon>Pseudomonadota</taxon>
        <taxon>Gammaproteobacteria</taxon>
        <taxon>Chromatiales</taxon>
        <taxon>Ectothiorhodospiraceae</taxon>
        <taxon>Ectothiorhodospira</taxon>
    </lineage>
</organism>